<organism evidence="1 2">
    <name type="scientific">Elysia crispata</name>
    <name type="common">lettuce slug</name>
    <dbReference type="NCBI Taxonomy" id="231223"/>
    <lineage>
        <taxon>Eukaryota</taxon>
        <taxon>Metazoa</taxon>
        <taxon>Spiralia</taxon>
        <taxon>Lophotrochozoa</taxon>
        <taxon>Mollusca</taxon>
        <taxon>Gastropoda</taxon>
        <taxon>Heterobranchia</taxon>
        <taxon>Euthyneura</taxon>
        <taxon>Panpulmonata</taxon>
        <taxon>Sacoglossa</taxon>
        <taxon>Placobranchoidea</taxon>
        <taxon>Plakobranchidae</taxon>
        <taxon>Elysia</taxon>
    </lineage>
</organism>
<evidence type="ECO:0000313" key="1">
    <source>
        <dbReference type="EMBL" id="KAK3702682.1"/>
    </source>
</evidence>
<dbReference type="AlphaFoldDB" id="A0AAE1CKE3"/>
<reference evidence="1" key="1">
    <citation type="journal article" date="2023" name="G3 (Bethesda)">
        <title>A reference genome for the long-term kleptoplast-retaining sea slug Elysia crispata morphotype clarki.</title>
        <authorList>
            <person name="Eastman K.E."/>
            <person name="Pendleton A.L."/>
            <person name="Shaikh M.A."/>
            <person name="Suttiyut T."/>
            <person name="Ogas R."/>
            <person name="Tomko P."/>
            <person name="Gavelis G."/>
            <person name="Widhalm J.R."/>
            <person name="Wisecaver J.H."/>
        </authorList>
    </citation>
    <scope>NUCLEOTIDE SEQUENCE</scope>
    <source>
        <strain evidence="1">ECLA1</strain>
    </source>
</reference>
<comment type="caution">
    <text evidence="1">The sequence shown here is derived from an EMBL/GenBank/DDBJ whole genome shotgun (WGS) entry which is preliminary data.</text>
</comment>
<sequence length="68" mass="7578">MPGADDVPILSAGWGRQVPLHGSLALCRPSLFPFVRLCVYGPFHDYRYGTANSARRPPPSLNMTEYKE</sequence>
<protein>
    <submittedName>
        <fullName evidence="1">Uncharacterized protein</fullName>
    </submittedName>
</protein>
<evidence type="ECO:0000313" key="2">
    <source>
        <dbReference type="Proteomes" id="UP001283361"/>
    </source>
</evidence>
<dbReference type="EMBL" id="JAWDGP010007852">
    <property type="protein sequence ID" value="KAK3702682.1"/>
    <property type="molecule type" value="Genomic_DNA"/>
</dbReference>
<dbReference type="Proteomes" id="UP001283361">
    <property type="component" value="Unassembled WGS sequence"/>
</dbReference>
<accession>A0AAE1CKE3</accession>
<proteinExistence type="predicted"/>
<gene>
    <name evidence="1" type="ORF">RRG08_042670</name>
</gene>
<keyword evidence="2" id="KW-1185">Reference proteome</keyword>
<name>A0AAE1CKE3_9GAST</name>